<keyword evidence="3" id="KW-1185">Reference proteome</keyword>
<keyword evidence="1" id="KW-0732">Signal</keyword>
<dbReference type="AlphaFoldDB" id="A0A5C5VLD9"/>
<proteinExistence type="predicted"/>
<organism evidence="2 3">
    <name type="scientific">Blastopirellula retiformator</name>
    <dbReference type="NCBI Taxonomy" id="2527970"/>
    <lineage>
        <taxon>Bacteria</taxon>
        <taxon>Pseudomonadati</taxon>
        <taxon>Planctomycetota</taxon>
        <taxon>Planctomycetia</taxon>
        <taxon>Pirellulales</taxon>
        <taxon>Pirellulaceae</taxon>
        <taxon>Blastopirellula</taxon>
    </lineage>
</organism>
<gene>
    <name evidence="2" type="ORF">Enr8_05670</name>
</gene>
<evidence type="ECO:0000313" key="2">
    <source>
        <dbReference type="EMBL" id="TWT38873.1"/>
    </source>
</evidence>
<evidence type="ECO:0000256" key="1">
    <source>
        <dbReference type="SAM" id="SignalP"/>
    </source>
</evidence>
<dbReference type="Proteomes" id="UP000318878">
    <property type="component" value="Unassembled WGS sequence"/>
</dbReference>
<sequence precursor="true">MRFTWLLAAACWTLAVQPAWSDRVVLVSGGSVSGDLEESPGDLHAPRRIVSPHGVIELAPEVILDVEREPPALAEYRDRAHRAALNLTDQWSLVQWCRENSLYDEANAHCEQILKLNPNHLQARTLLGYQKRNGEWKQREDYMQSRGFVRYQGRWRMHQQVQLLEERRLIKEAQIEWWVRLKRWRESLGTPHEQENEIDFSQLRDPMAMDGLIRLLGREGNLKLQRLYIGTLGNLEHDVALGFLMNHSVFQNNPDHREMCMLEVLRHRHPLMVERYARFLDCYDAGIVNRAADCLAALDYQSAVMPLASALSTRYIVREFRNSVSRGPYEVNAVYHYSRQAPSPFFDVVGPTPSYRMKSIDDVLAASQRNHIVDWGKNENVYMALRKLTGGCDFGYHTANWKAWYTQQQVTATPIIQARRGD</sequence>
<feature type="signal peptide" evidence="1">
    <location>
        <begin position="1"/>
        <end position="21"/>
    </location>
</feature>
<reference evidence="2 3" key="1">
    <citation type="submission" date="2019-02" db="EMBL/GenBank/DDBJ databases">
        <title>Deep-cultivation of Planctomycetes and their phenomic and genomic characterization uncovers novel biology.</title>
        <authorList>
            <person name="Wiegand S."/>
            <person name="Jogler M."/>
            <person name="Boedeker C."/>
            <person name="Pinto D."/>
            <person name="Vollmers J."/>
            <person name="Rivas-Marin E."/>
            <person name="Kohn T."/>
            <person name="Peeters S.H."/>
            <person name="Heuer A."/>
            <person name="Rast P."/>
            <person name="Oberbeckmann S."/>
            <person name="Bunk B."/>
            <person name="Jeske O."/>
            <person name="Meyerdierks A."/>
            <person name="Storesund J.E."/>
            <person name="Kallscheuer N."/>
            <person name="Luecker S."/>
            <person name="Lage O.M."/>
            <person name="Pohl T."/>
            <person name="Merkel B.J."/>
            <person name="Hornburger P."/>
            <person name="Mueller R.-W."/>
            <person name="Bruemmer F."/>
            <person name="Labrenz M."/>
            <person name="Spormann A.M."/>
            <person name="Op Den Camp H."/>
            <person name="Overmann J."/>
            <person name="Amann R."/>
            <person name="Jetten M.S.M."/>
            <person name="Mascher T."/>
            <person name="Medema M.H."/>
            <person name="Devos D.P."/>
            <person name="Kaster A.-K."/>
            <person name="Ovreas L."/>
            <person name="Rohde M."/>
            <person name="Galperin M.Y."/>
            <person name="Jogler C."/>
        </authorList>
    </citation>
    <scope>NUCLEOTIDE SEQUENCE [LARGE SCALE GENOMIC DNA]</scope>
    <source>
        <strain evidence="2 3">Enr8</strain>
    </source>
</reference>
<evidence type="ECO:0008006" key="4">
    <source>
        <dbReference type="Google" id="ProtNLM"/>
    </source>
</evidence>
<dbReference type="RefSeq" id="WP_146429096.1">
    <property type="nucleotide sequence ID" value="NZ_SJPF01000001.1"/>
</dbReference>
<dbReference type="EMBL" id="SJPF01000001">
    <property type="protein sequence ID" value="TWT38873.1"/>
    <property type="molecule type" value="Genomic_DNA"/>
</dbReference>
<dbReference type="OrthoDB" id="212249at2"/>
<protein>
    <recommendedName>
        <fullName evidence="4">Tetratricopeptide repeat protein</fullName>
    </recommendedName>
</protein>
<name>A0A5C5VLD9_9BACT</name>
<feature type="chain" id="PRO_5022921530" description="Tetratricopeptide repeat protein" evidence="1">
    <location>
        <begin position="22"/>
        <end position="422"/>
    </location>
</feature>
<comment type="caution">
    <text evidence="2">The sequence shown here is derived from an EMBL/GenBank/DDBJ whole genome shotgun (WGS) entry which is preliminary data.</text>
</comment>
<evidence type="ECO:0000313" key="3">
    <source>
        <dbReference type="Proteomes" id="UP000318878"/>
    </source>
</evidence>
<accession>A0A5C5VLD9</accession>